<sequence length="419" mass="47996">MQLKQVHKLSLVAAVLFILGSNALWSQNDKQAELERQRRTLMGQIEELSKLRKSNKKKEISVLSQVEDLDSKIKTRQNLIKVTNSQANLLTQKINQNLNRLTTLRDELEKLKEDYAGMVQKSYKSKSSQSRIMFLLSSKSFLQAYKRVQYMKQYSNYRKKQGDQIKERTALLQETNKKLALQKEEKQKLVAQNKIEQEKLEIERKQQDELVSKIRKQESTYVAQIQDKQKAADRIDKEIDRLIREAIAASKKESGAEAAKESKTNVSKMPTFSLTPAAKALANDFASNKGKMDWPVERGRVYKKFGTSKHPTLPNITTYNSGVEIETAPGSIARATFKGTVQQIQLIRGGGYTVLIRHGNYLTVYQNLKNLKVKVNDQIATKQALGEIAENSFNGKTIIKFLVYKDSERLNPEDWVYNM</sequence>
<dbReference type="AlphaFoldDB" id="A0A4Q0PC75"/>
<protein>
    <submittedName>
        <fullName evidence="5">Septal ring factor EnvC (AmiA/AmiB activator)</fullName>
    </submittedName>
</protein>
<dbReference type="SUPFAM" id="SSF51261">
    <property type="entry name" value="Duplicated hybrid motif"/>
    <property type="match status" value="1"/>
</dbReference>
<gene>
    <name evidence="5" type="ORF">DSM00_172</name>
</gene>
<evidence type="ECO:0000313" key="6">
    <source>
        <dbReference type="Proteomes" id="UP000289238"/>
    </source>
</evidence>
<feature type="coiled-coil region" evidence="2">
    <location>
        <begin position="91"/>
        <end position="121"/>
    </location>
</feature>
<keyword evidence="1 3" id="KW-0732">Signal</keyword>
<dbReference type="InterPro" id="IPR016047">
    <property type="entry name" value="M23ase_b-sheet_dom"/>
</dbReference>
<dbReference type="InterPro" id="IPR011055">
    <property type="entry name" value="Dup_hybrid_motif"/>
</dbReference>
<reference evidence="5 6" key="1">
    <citation type="submission" date="2018-07" db="EMBL/GenBank/DDBJ databases">
        <title>Leeuwenhoekiella genomics.</title>
        <authorList>
            <person name="Tahon G."/>
            <person name="Willems A."/>
        </authorList>
    </citation>
    <scope>NUCLEOTIDE SEQUENCE [LARGE SCALE GENOMIC DNA]</scope>
    <source>
        <strain evidence="5 6">LMG 22550</strain>
    </source>
</reference>
<evidence type="ECO:0000313" key="5">
    <source>
        <dbReference type="EMBL" id="RXG24384.1"/>
    </source>
</evidence>
<feature type="coiled-coil region" evidence="2">
    <location>
        <begin position="172"/>
        <end position="252"/>
    </location>
</feature>
<evidence type="ECO:0000256" key="3">
    <source>
        <dbReference type="SAM" id="SignalP"/>
    </source>
</evidence>
<dbReference type="CDD" id="cd12797">
    <property type="entry name" value="M23_peptidase"/>
    <property type="match status" value="1"/>
</dbReference>
<dbReference type="EMBL" id="QOVM01000001">
    <property type="protein sequence ID" value="RXG24384.1"/>
    <property type="molecule type" value="Genomic_DNA"/>
</dbReference>
<keyword evidence="2" id="KW-0175">Coiled coil</keyword>
<keyword evidence="6" id="KW-1185">Reference proteome</keyword>
<name>A0A4Q0PC75_9FLAO</name>
<feature type="chain" id="PRO_5020407746" evidence="3">
    <location>
        <begin position="27"/>
        <end position="419"/>
    </location>
</feature>
<dbReference type="RefSeq" id="WP_128756129.1">
    <property type="nucleotide sequence ID" value="NZ_QOVM01000001.1"/>
</dbReference>
<evidence type="ECO:0000256" key="2">
    <source>
        <dbReference type="SAM" id="Coils"/>
    </source>
</evidence>
<proteinExistence type="predicted"/>
<dbReference type="OrthoDB" id="9815884at2"/>
<accession>A0A4Q0PC75</accession>
<dbReference type="Gene3D" id="2.70.70.10">
    <property type="entry name" value="Glucose Permease (Domain IIA)"/>
    <property type="match status" value="1"/>
</dbReference>
<feature type="signal peptide" evidence="3">
    <location>
        <begin position="1"/>
        <end position="26"/>
    </location>
</feature>
<evidence type="ECO:0000259" key="4">
    <source>
        <dbReference type="Pfam" id="PF01551"/>
    </source>
</evidence>
<dbReference type="GO" id="GO:0004222">
    <property type="term" value="F:metalloendopeptidase activity"/>
    <property type="evidence" value="ECO:0007669"/>
    <property type="project" value="TreeGrafter"/>
</dbReference>
<dbReference type="Pfam" id="PF01551">
    <property type="entry name" value="Peptidase_M23"/>
    <property type="match status" value="1"/>
</dbReference>
<feature type="domain" description="M23ase beta-sheet core" evidence="4">
    <location>
        <begin position="319"/>
        <end position="412"/>
    </location>
</feature>
<dbReference type="Proteomes" id="UP000289238">
    <property type="component" value="Unassembled WGS sequence"/>
</dbReference>
<comment type="caution">
    <text evidence="5">The sequence shown here is derived from an EMBL/GenBank/DDBJ whole genome shotgun (WGS) entry which is preliminary data.</text>
</comment>
<dbReference type="PANTHER" id="PTHR21666">
    <property type="entry name" value="PEPTIDASE-RELATED"/>
    <property type="match status" value="1"/>
</dbReference>
<evidence type="ECO:0000256" key="1">
    <source>
        <dbReference type="ARBA" id="ARBA00022729"/>
    </source>
</evidence>
<dbReference type="InterPro" id="IPR050570">
    <property type="entry name" value="Cell_wall_metabolism_enzyme"/>
</dbReference>
<dbReference type="PANTHER" id="PTHR21666:SF289">
    <property type="entry name" value="L-ALA--D-GLU ENDOPEPTIDASE"/>
    <property type="match status" value="1"/>
</dbReference>
<dbReference type="Gene3D" id="6.10.250.3150">
    <property type="match status" value="1"/>
</dbReference>
<organism evidence="5 6">
    <name type="scientific">Leeuwenhoekiella aequorea</name>
    <dbReference type="NCBI Taxonomy" id="283736"/>
    <lineage>
        <taxon>Bacteria</taxon>
        <taxon>Pseudomonadati</taxon>
        <taxon>Bacteroidota</taxon>
        <taxon>Flavobacteriia</taxon>
        <taxon>Flavobacteriales</taxon>
        <taxon>Flavobacteriaceae</taxon>
        <taxon>Leeuwenhoekiella</taxon>
    </lineage>
</organism>